<dbReference type="InterPro" id="IPR041135">
    <property type="entry name" value="Nmad3"/>
</dbReference>
<comment type="caution">
    <text evidence="2">The sequence shown here is derived from an EMBL/GenBank/DDBJ whole genome shotgun (WGS) entry which is preliminary data.</text>
</comment>
<dbReference type="RefSeq" id="WP_344693215.1">
    <property type="nucleotide sequence ID" value="NZ_BAABBF010000004.1"/>
</dbReference>
<organism evidence="2 3">
    <name type="scientific">Sphingomonas cynarae</name>
    <dbReference type="NCBI Taxonomy" id="930197"/>
    <lineage>
        <taxon>Bacteria</taxon>
        <taxon>Pseudomonadati</taxon>
        <taxon>Pseudomonadota</taxon>
        <taxon>Alphaproteobacteria</taxon>
        <taxon>Sphingomonadales</taxon>
        <taxon>Sphingomonadaceae</taxon>
        <taxon>Sphingomonas</taxon>
    </lineage>
</organism>
<proteinExistence type="predicted"/>
<dbReference type="Pfam" id="PF18754">
    <property type="entry name" value="Nmad3"/>
    <property type="match status" value="1"/>
</dbReference>
<gene>
    <name evidence="2" type="ORF">GCM10022268_19650</name>
</gene>
<evidence type="ECO:0000313" key="2">
    <source>
        <dbReference type="EMBL" id="GAA3710643.1"/>
    </source>
</evidence>
<evidence type="ECO:0000313" key="3">
    <source>
        <dbReference type="Proteomes" id="UP001500523"/>
    </source>
</evidence>
<dbReference type="EMBL" id="BAABBF010000004">
    <property type="protein sequence ID" value="GAA3710643.1"/>
    <property type="molecule type" value="Genomic_DNA"/>
</dbReference>
<sequence>MKLVLSRKGFDSAAGKVPSPIISGRPVSMPIPATRSSQTTYDDLGLGDVVERITARAIGRDHLCHHDPMFVGERCIFGQCGTAQSHLDNQRVGVSDVFLFFGLFADEVAGERHHRIFGYLRVETKQLVADLGEAERFELEELRHPHVLGNSVVNNTLYRGEGAAARGAHPELRLTIENGPLSHWKVPSWLRARGLTYHSEPRRWRDGDLLETVGRGQEFVTDVGDDPVAHAWIEKMIGLVRQ</sequence>
<dbReference type="Proteomes" id="UP001500523">
    <property type="component" value="Unassembled WGS sequence"/>
</dbReference>
<feature type="domain" description="Nucleotide modification associated" evidence="1">
    <location>
        <begin position="2"/>
        <end position="222"/>
    </location>
</feature>
<evidence type="ECO:0000259" key="1">
    <source>
        <dbReference type="Pfam" id="PF18754"/>
    </source>
</evidence>
<keyword evidence="3" id="KW-1185">Reference proteome</keyword>
<name>A0ABP7DYK8_9SPHN</name>
<accession>A0ABP7DYK8</accession>
<protein>
    <recommendedName>
        <fullName evidence="1">Nucleotide modification associated domain-containing protein</fullName>
    </recommendedName>
</protein>
<reference evidence="3" key="1">
    <citation type="journal article" date="2019" name="Int. J. Syst. Evol. Microbiol.">
        <title>The Global Catalogue of Microorganisms (GCM) 10K type strain sequencing project: providing services to taxonomists for standard genome sequencing and annotation.</title>
        <authorList>
            <consortium name="The Broad Institute Genomics Platform"/>
            <consortium name="The Broad Institute Genome Sequencing Center for Infectious Disease"/>
            <person name="Wu L."/>
            <person name="Ma J."/>
        </authorList>
    </citation>
    <scope>NUCLEOTIDE SEQUENCE [LARGE SCALE GENOMIC DNA]</scope>
    <source>
        <strain evidence="3">JCM 17498</strain>
    </source>
</reference>